<sequence length="68" mass="7964">MLKSTWRSKRAKCQRSGNTAIAETERMIKMNRNSQTNPFRYHQPIDLSLKAKQNLDMEKVALKQSLIE</sequence>
<proteinExistence type="predicted"/>
<accession>A0A1E5GZS4</accession>
<comment type="caution">
    <text evidence="1">The sequence shown here is derived from an EMBL/GenBank/DDBJ whole genome shotgun (WGS) entry which is preliminary data.</text>
</comment>
<dbReference type="AlphaFoldDB" id="A0A1E5GZS4"/>
<organism evidence="1 2">
    <name type="scientific">Enterococcus termitis</name>
    <dbReference type="NCBI Taxonomy" id="332950"/>
    <lineage>
        <taxon>Bacteria</taxon>
        <taxon>Bacillati</taxon>
        <taxon>Bacillota</taxon>
        <taxon>Bacilli</taxon>
        <taxon>Lactobacillales</taxon>
        <taxon>Enterococcaceae</taxon>
        <taxon>Enterococcus</taxon>
    </lineage>
</organism>
<protein>
    <submittedName>
        <fullName evidence="1">Uncharacterized protein</fullName>
    </submittedName>
</protein>
<reference evidence="2" key="1">
    <citation type="submission" date="2016-09" db="EMBL/GenBank/DDBJ databases">
        <authorList>
            <person name="Gulvik C.A."/>
        </authorList>
    </citation>
    <scope>NUCLEOTIDE SEQUENCE [LARGE SCALE GENOMIC DNA]</scope>
    <source>
        <strain evidence="2">LMG 8895</strain>
    </source>
</reference>
<name>A0A1E5GZS4_9ENTE</name>
<keyword evidence="2" id="KW-1185">Reference proteome</keyword>
<dbReference type="Proteomes" id="UP000095094">
    <property type="component" value="Unassembled WGS sequence"/>
</dbReference>
<dbReference type="EMBL" id="MIJY01000009">
    <property type="protein sequence ID" value="OEG17820.1"/>
    <property type="molecule type" value="Genomic_DNA"/>
</dbReference>
<gene>
    <name evidence="1" type="ORF">BCR25_17450</name>
</gene>
<evidence type="ECO:0000313" key="1">
    <source>
        <dbReference type="EMBL" id="OEG17820.1"/>
    </source>
</evidence>
<evidence type="ECO:0000313" key="2">
    <source>
        <dbReference type="Proteomes" id="UP000095094"/>
    </source>
</evidence>